<dbReference type="Proteomes" id="UP000095286">
    <property type="component" value="Unplaced"/>
</dbReference>
<protein>
    <submittedName>
        <fullName evidence="2">ShKT domain-containing protein</fullName>
    </submittedName>
</protein>
<organism evidence="1 2">
    <name type="scientific">Rhabditophanes sp. KR3021</name>
    <dbReference type="NCBI Taxonomy" id="114890"/>
    <lineage>
        <taxon>Eukaryota</taxon>
        <taxon>Metazoa</taxon>
        <taxon>Ecdysozoa</taxon>
        <taxon>Nematoda</taxon>
        <taxon>Chromadorea</taxon>
        <taxon>Rhabditida</taxon>
        <taxon>Tylenchina</taxon>
        <taxon>Panagrolaimomorpha</taxon>
        <taxon>Strongyloidoidea</taxon>
        <taxon>Alloionematidae</taxon>
        <taxon>Rhabditophanes</taxon>
    </lineage>
</organism>
<dbReference type="WBParaSite" id="RSKR_0000070450.1">
    <property type="protein sequence ID" value="RSKR_0000070450.1"/>
    <property type="gene ID" value="RSKR_0000070450"/>
</dbReference>
<evidence type="ECO:0000313" key="1">
    <source>
        <dbReference type="Proteomes" id="UP000095286"/>
    </source>
</evidence>
<evidence type="ECO:0000313" key="2">
    <source>
        <dbReference type="WBParaSite" id="RSKR_0000070450.1"/>
    </source>
</evidence>
<accession>A0AC35THN1</accession>
<reference evidence="2" key="1">
    <citation type="submission" date="2016-11" db="UniProtKB">
        <authorList>
            <consortium name="WormBaseParasite"/>
        </authorList>
    </citation>
    <scope>IDENTIFICATION</scope>
    <source>
        <strain evidence="2">KR3021</strain>
    </source>
</reference>
<sequence>MNYKFQLLYILNIFSSIKCIGQGLPCKAGGPACDSGLVCNKFRPEGTGFVCTLACITKTQCERILTTAAKCMLQETDVVTGEKVNMCSVPTGSKWCQSDAECNFDKHNKCSFFNARCYWSVGAEESCSENTDYCKSSAGYGCNPTKVKADGTTFCLKKCSTDNDCRLRSKGTCQTLVERRSLFEYKFCTNIELTNSIAAGTACTITNPYTNMCVKPLVPIKSPCSSSTGQCATDLGCNPYLNNACAQICSADSDCFDSAATYKCQSGTDAVDNWDLMFCKVDKAPECSLNSECVSKGSLFVCNLFTLQCSRPKGPVIGEECKAGGLPCFESVCNSKNTPSVCTASCDVNVNCGSPTNPGTCESTTDITISGPAIKVCKLTSKGPSCDTTASCSDPLVCSLFTFSCEQPPTLSQKCIPSGMSCAAPAVCNSITVTGTNSYCTLPCTVDGNCVKNNFIRKCTAITDKTVNGVATNVCIYDDTTPSCASDSNCLAKEVCNKFTLKCEKLILVNQKCIEGGIPCVKPYACNPLTTTFKCVKQCNSIVDCVDNLKCITTIDPTSIGGKIKVCGVDPDVSQNECSALNPCLYPFSCNNGVCQILPGYGESCSLRFGCKIGYVCNSFSGNTCTLPCVSNDSCGNGRCLTKSSNGISFKACLASGTSCIFGKCSNIYDYCNRFTNTCQERVVCQDKVTNGRNGCKALISYCNKPEFCTFMTQNCKRTCNRCYSSYNCPVFPLQTTTKYTPFHHNIHAVALNHNNIHLSRALTRTSINVILFVSYLTLNYIVVFITYRKYTKFERTYANLITDLTKKLNRDFKKVMLWQNLSPILIIGVPSIIYMLYIMIDASSNKFGSYMMRLLALNPLMNAFLFLFLLGKNRTIFGKRYRALKVYLGLSKHSVVKVTFISTTNMN</sequence>
<proteinExistence type="predicted"/>
<name>A0AC35THN1_9BILA</name>